<dbReference type="Pfam" id="PF00132">
    <property type="entry name" value="Hexapep"/>
    <property type="match status" value="1"/>
</dbReference>
<dbReference type="RefSeq" id="WP_309560230.1">
    <property type="nucleotide sequence ID" value="NZ_JAVJIU010000001.1"/>
</dbReference>
<evidence type="ECO:0000313" key="4">
    <source>
        <dbReference type="EMBL" id="MDR5589339.1"/>
    </source>
</evidence>
<evidence type="ECO:0000256" key="2">
    <source>
        <dbReference type="ARBA" id="ARBA00022679"/>
    </source>
</evidence>
<dbReference type="InterPro" id="IPR001451">
    <property type="entry name" value="Hexapep"/>
</dbReference>
<reference evidence="5" key="1">
    <citation type="submission" date="2023-07" db="EMBL/GenBank/DDBJ databases">
        <title>Christiangramia sp. SM2212., a novel bacterium of the family Flavobacteriaceae isolated from the sea sediment.</title>
        <authorList>
            <person name="Wang J."/>
            <person name="Zhang X."/>
        </authorList>
    </citation>
    <scope>NUCLEOTIDE SEQUENCE [LARGE SCALE GENOMIC DNA]</scope>
    <source>
        <strain evidence="5">SM2212</strain>
    </source>
</reference>
<keyword evidence="5" id="KW-1185">Reference proteome</keyword>
<name>A0ABU1ELS6_9FLAO</name>
<organism evidence="4 5">
    <name type="scientific">Christiangramia sediminicola</name>
    <dbReference type="NCBI Taxonomy" id="3073267"/>
    <lineage>
        <taxon>Bacteria</taxon>
        <taxon>Pseudomonadati</taxon>
        <taxon>Bacteroidota</taxon>
        <taxon>Flavobacteriia</taxon>
        <taxon>Flavobacteriales</taxon>
        <taxon>Flavobacteriaceae</taxon>
        <taxon>Christiangramia</taxon>
    </lineage>
</organism>
<evidence type="ECO:0000256" key="1">
    <source>
        <dbReference type="ARBA" id="ARBA00007274"/>
    </source>
</evidence>
<sequence length="150" mass="16297">MLIHFYRIGNFLYRCNVPVLPKLIYYIQYLLFNCAVPSETKIGKKSTFGYGGIGVVLHKRVVIGDNCKIGTNVTIGGTSKKYEVPIIGNRVQISTGAKILGPVTIGNDVIIGANSVVVKDVPSNCVVAGIPAKVIKENIQLSDYRNDIKS</sequence>
<evidence type="ECO:0008006" key="6">
    <source>
        <dbReference type="Google" id="ProtNLM"/>
    </source>
</evidence>
<dbReference type="PIRSF" id="PIRSF000441">
    <property type="entry name" value="CysE"/>
    <property type="match status" value="1"/>
</dbReference>
<dbReference type="Proteomes" id="UP001257234">
    <property type="component" value="Unassembled WGS sequence"/>
</dbReference>
<keyword evidence="2" id="KW-0808">Transferase</keyword>
<proteinExistence type="inferred from homology"/>
<keyword evidence="3" id="KW-0012">Acyltransferase</keyword>
<protein>
    <recommendedName>
        <fullName evidence="6">Serine acetyltransferase</fullName>
    </recommendedName>
</protein>
<dbReference type="CDD" id="cd03354">
    <property type="entry name" value="LbH_SAT"/>
    <property type="match status" value="1"/>
</dbReference>
<evidence type="ECO:0000256" key="3">
    <source>
        <dbReference type="ARBA" id="ARBA00023315"/>
    </source>
</evidence>
<dbReference type="PANTHER" id="PTHR42811">
    <property type="entry name" value="SERINE ACETYLTRANSFERASE"/>
    <property type="match status" value="1"/>
</dbReference>
<dbReference type="Gene3D" id="2.160.10.10">
    <property type="entry name" value="Hexapeptide repeat proteins"/>
    <property type="match status" value="1"/>
</dbReference>
<accession>A0ABU1ELS6</accession>
<comment type="similarity">
    <text evidence="1">Belongs to the transferase hexapeptide repeat family.</text>
</comment>
<evidence type="ECO:0000313" key="5">
    <source>
        <dbReference type="Proteomes" id="UP001257234"/>
    </source>
</evidence>
<dbReference type="SUPFAM" id="SSF51161">
    <property type="entry name" value="Trimeric LpxA-like enzymes"/>
    <property type="match status" value="1"/>
</dbReference>
<dbReference type="InterPro" id="IPR011004">
    <property type="entry name" value="Trimer_LpxA-like_sf"/>
</dbReference>
<comment type="caution">
    <text evidence="4">The sequence shown here is derived from an EMBL/GenBank/DDBJ whole genome shotgun (WGS) entry which is preliminary data.</text>
</comment>
<dbReference type="InterPro" id="IPR045304">
    <property type="entry name" value="LbH_SAT"/>
</dbReference>
<dbReference type="InterPro" id="IPR005881">
    <property type="entry name" value="Ser_O-AcTrfase"/>
</dbReference>
<dbReference type="EMBL" id="JAVJIU010000001">
    <property type="protein sequence ID" value="MDR5589339.1"/>
    <property type="molecule type" value="Genomic_DNA"/>
</dbReference>
<gene>
    <name evidence="4" type="ORF">RE431_01725</name>
</gene>